<proteinExistence type="predicted"/>
<reference evidence="2" key="2">
    <citation type="submission" date="2025-08" db="UniProtKB">
        <authorList>
            <consortium name="RefSeq"/>
        </authorList>
    </citation>
    <scope>IDENTIFICATION</scope>
    <source>
        <tissue evidence="2">Leaf</tissue>
    </source>
</reference>
<dbReference type="AlphaFoldDB" id="A0A9R0JZJ9"/>
<accession>A0A9R0JZJ9</accession>
<organism evidence="1 2">
    <name type="scientific">Spinacia oleracea</name>
    <name type="common">Spinach</name>
    <dbReference type="NCBI Taxonomy" id="3562"/>
    <lineage>
        <taxon>Eukaryota</taxon>
        <taxon>Viridiplantae</taxon>
        <taxon>Streptophyta</taxon>
        <taxon>Embryophyta</taxon>
        <taxon>Tracheophyta</taxon>
        <taxon>Spermatophyta</taxon>
        <taxon>Magnoliopsida</taxon>
        <taxon>eudicotyledons</taxon>
        <taxon>Gunneridae</taxon>
        <taxon>Pentapetalae</taxon>
        <taxon>Caryophyllales</taxon>
        <taxon>Chenopodiaceae</taxon>
        <taxon>Chenopodioideae</taxon>
        <taxon>Anserineae</taxon>
        <taxon>Spinacia</taxon>
    </lineage>
</organism>
<dbReference type="GeneID" id="110792413"/>
<sequence>MPNCAAAFLSSHTDGMVQFCCPQSHTVNWPTMSQPPDLYLRNNQETIYEPLLNGVGQIGNRTVKVSADNSGFSLSLLSRYSSDICVESAMQPTTMSSSTGQGQGQGSCTSLHLNNSIVQFSCSHGLEDMETSASLSSRTHNITLQSGHDEFRDPRSSRIFPFGWE</sequence>
<gene>
    <name evidence="2" type="primary">LOC110792413</name>
</gene>
<dbReference type="RefSeq" id="XP_021852909.1">
    <property type="nucleotide sequence ID" value="XM_021997217.2"/>
</dbReference>
<name>A0A9R0JZJ9_SPIOL</name>
<protein>
    <submittedName>
        <fullName evidence="2">Uncharacterized protein isoform X2</fullName>
    </submittedName>
</protein>
<reference evidence="1" key="1">
    <citation type="journal article" date="2021" name="Nat. Commun.">
        <title>Genomic analyses provide insights into spinach domestication and the genetic basis of agronomic traits.</title>
        <authorList>
            <person name="Cai X."/>
            <person name="Sun X."/>
            <person name="Xu C."/>
            <person name="Sun H."/>
            <person name="Wang X."/>
            <person name="Ge C."/>
            <person name="Zhang Z."/>
            <person name="Wang Q."/>
            <person name="Fei Z."/>
            <person name="Jiao C."/>
            <person name="Wang Q."/>
        </authorList>
    </citation>
    <scope>NUCLEOTIDE SEQUENCE [LARGE SCALE GENOMIC DNA]</scope>
    <source>
        <strain evidence="1">cv. Varoflay</strain>
    </source>
</reference>
<evidence type="ECO:0000313" key="1">
    <source>
        <dbReference type="Proteomes" id="UP000813463"/>
    </source>
</evidence>
<dbReference type="Proteomes" id="UP000813463">
    <property type="component" value="Chromosome 3"/>
</dbReference>
<keyword evidence="1" id="KW-1185">Reference proteome</keyword>
<evidence type="ECO:0000313" key="2">
    <source>
        <dbReference type="RefSeq" id="XP_021852909.1"/>
    </source>
</evidence>